<dbReference type="Proteomes" id="UP000008177">
    <property type="component" value="Unplaced contigs"/>
</dbReference>
<proteinExistence type="predicted"/>
<gene>
    <name evidence="1" type="ORF">BofuT4_uP159320.1</name>
</gene>
<evidence type="ECO:0000313" key="1">
    <source>
        <dbReference type="EMBL" id="CCD55111.1"/>
    </source>
</evidence>
<organism evidence="1 2">
    <name type="scientific">Botryotinia fuckeliana (strain T4)</name>
    <name type="common">Noble rot fungus</name>
    <name type="synonym">Botrytis cinerea</name>
    <dbReference type="NCBI Taxonomy" id="999810"/>
    <lineage>
        <taxon>Eukaryota</taxon>
        <taxon>Fungi</taxon>
        <taxon>Dikarya</taxon>
        <taxon>Ascomycota</taxon>
        <taxon>Pezizomycotina</taxon>
        <taxon>Leotiomycetes</taxon>
        <taxon>Helotiales</taxon>
        <taxon>Sclerotiniaceae</taxon>
        <taxon>Botrytis</taxon>
    </lineage>
</organism>
<name>G2YU13_BOTF4</name>
<dbReference type="AlphaFoldDB" id="G2YU13"/>
<dbReference type="HOGENOM" id="CLU_2468808_0_0_1"/>
<reference evidence="2" key="1">
    <citation type="journal article" date="2011" name="PLoS Genet.">
        <title>Genomic analysis of the necrotrophic fungal pathogens Sclerotinia sclerotiorum and Botrytis cinerea.</title>
        <authorList>
            <person name="Amselem J."/>
            <person name="Cuomo C.A."/>
            <person name="van Kan J.A."/>
            <person name="Viaud M."/>
            <person name="Benito E.P."/>
            <person name="Couloux A."/>
            <person name="Coutinho P.M."/>
            <person name="de Vries R.P."/>
            <person name="Dyer P.S."/>
            <person name="Fillinger S."/>
            <person name="Fournier E."/>
            <person name="Gout L."/>
            <person name="Hahn M."/>
            <person name="Kohn L."/>
            <person name="Lapalu N."/>
            <person name="Plummer K.M."/>
            <person name="Pradier J.M."/>
            <person name="Quevillon E."/>
            <person name="Sharon A."/>
            <person name="Simon A."/>
            <person name="ten Have A."/>
            <person name="Tudzynski B."/>
            <person name="Tudzynski P."/>
            <person name="Wincker P."/>
            <person name="Andrew M."/>
            <person name="Anthouard V."/>
            <person name="Beever R.E."/>
            <person name="Beffa R."/>
            <person name="Benoit I."/>
            <person name="Bouzid O."/>
            <person name="Brault B."/>
            <person name="Chen Z."/>
            <person name="Choquer M."/>
            <person name="Collemare J."/>
            <person name="Cotton P."/>
            <person name="Danchin E.G."/>
            <person name="Da Silva C."/>
            <person name="Gautier A."/>
            <person name="Giraud C."/>
            <person name="Giraud T."/>
            <person name="Gonzalez C."/>
            <person name="Grossetete S."/>
            <person name="Guldener U."/>
            <person name="Henrissat B."/>
            <person name="Howlett B.J."/>
            <person name="Kodira C."/>
            <person name="Kretschmer M."/>
            <person name="Lappartient A."/>
            <person name="Leroch M."/>
            <person name="Levis C."/>
            <person name="Mauceli E."/>
            <person name="Neuveglise C."/>
            <person name="Oeser B."/>
            <person name="Pearson M."/>
            <person name="Poulain J."/>
            <person name="Poussereau N."/>
            <person name="Quesneville H."/>
            <person name="Rascle C."/>
            <person name="Schumacher J."/>
            <person name="Segurens B."/>
            <person name="Sexton A."/>
            <person name="Silva E."/>
            <person name="Sirven C."/>
            <person name="Soanes D.M."/>
            <person name="Talbot N.J."/>
            <person name="Templeton M."/>
            <person name="Yandava C."/>
            <person name="Yarden O."/>
            <person name="Zeng Q."/>
            <person name="Rollins J.A."/>
            <person name="Lebrun M.H."/>
            <person name="Dickman M."/>
        </authorList>
    </citation>
    <scope>NUCLEOTIDE SEQUENCE [LARGE SCALE GENOMIC DNA]</scope>
    <source>
        <strain evidence="2">T4</strain>
    </source>
</reference>
<sequence length="88" mass="9882">MVIKCTMLQVFPHAYLYESQVQRLVALFCSAVLAPLLRTSLDITRSIKNLKSHIINTSVPVPTSALSDQMVVLTTSLYETSVFPRRDI</sequence>
<dbReference type="EMBL" id="FQ790353">
    <property type="protein sequence ID" value="CCD55111.1"/>
    <property type="molecule type" value="Genomic_DNA"/>
</dbReference>
<accession>G2YU13</accession>
<evidence type="ECO:0000313" key="2">
    <source>
        <dbReference type="Proteomes" id="UP000008177"/>
    </source>
</evidence>
<dbReference type="InParanoid" id="G2YU13"/>
<protein>
    <submittedName>
        <fullName evidence="1">Uncharacterized protein</fullName>
    </submittedName>
</protein>